<keyword evidence="2" id="KW-1185">Reference proteome</keyword>
<dbReference type="Proteomes" id="UP000027471">
    <property type="component" value="Unassembled WGS sequence"/>
</dbReference>
<accession>A0A074JWV8</accession>
<comment type="caution">
    <text evidence="1">The sequence shown here is derived from an EMBL/GenBank/DDBJ whole genome shotgun (WGS) entry which is preliminary data.</text>
</comment>
<organism evidence="1 2">
    <name type="scientific">Thioclava indica</name>
    <dbReference type="NCBI Taxonomy" id="1353528"/>
    <lineage>
        <taxon>Bacteria</taxon>
        <taxon>Pseudomonadati</taxon>
        <taxon>Pseudomonadota</taxon>
        <taxon>Alphaproteobacteria</taxon>
        <taxon>Rhodobacterales</taxon>
        <taxon>Paracoccaceae</taxon>
        <taxon>Thioclava</taxon>
    </lineage>
</organism>
<proteinExistence type="predicted"/>
<dbReference type="STRING" id="1353528.DT23_11280"/>
<sequence>MSTLLAARKELVAQVLDRILSFRKAMNHRVAIGTKRNEIFTRV</sequence>
<name>A0A074JWV8_9RHOB</name>
<protein>
    <submittedName>
        <fullName evidence="1">Uncharacterized protein</fullName>
    </submittedName>
</protein>
<dbReference type="AlphaFoldDB" id="A0A074JWV8"/>
<dbReference type="EMBL" id="AUNB01000012">
    <property type="protein sequence ID" value="KEO60964.1"/>
    <property type="molecule type" value="Genomic_DNA"/>
</dbReference>
<evidence type="ECO:0000313" key="2">
    <source>
        <dbReference type="Proteomes" id="UP000027471"/>
    </source>
</evidence>
<gene>
    <name evidence="1" type="ORF">DT23_11280</name>
</gene>
<evidence type="ECO:0000313" key="1">
    <source>
        <dbReference type="EMBL" id="KEO60964.1"/>
    </source>
</evidence>
<reference evidence="1 2" key="1">
    <citation type="journal article" date="2015" name="Antonie Van Leeuwenhoek">
        <title>Thioclava indica sp. nov., isolated from surface seawater of the Indian Ocean.</title>
        <authorList>
            <person name="Liu Y."/>
            <person name="Lai Q."/>
            <person name="Du J."/>
            <person name="Xu H."/>
            <person name="Jiang L."/>
            <person name="Shao Z."/>
        </authorList>
    </citation>
    <scope>NUCLEOTIDE SEQUENCE [LARGE SCALE GENOMIC DNA]</scope>
    <source>
        <strain evidence="1 2">DT23-4</strain>
    </source>
</reference>